<dbReference type="InterPro" id="IPR004045">
    <property type="entry name" value="Glutathione_S-Trfase_N"/>
</dbReference>
<organism evidence="7 8">
    <name type="scientific">Vibrio viridaestus</name>
    <dbReference type="NCBI Taxonomy" id="2487322"/>
    <lineage>
        <taxon>Bacteria</taxon>
        <taxon>Pseudomonadati</taxon>
        <taxon>Pseudomonadota</taxon>
        <taxon>Gammaproteobacteria</taxon>
        <taxon>Vibrionales</taxon>
        <taxon>Vibrionaceae</taxon>
        <taxon>Vibrio</taxon>
    </lineage>
</organism>
<dbReference type="Pfam" id="PF02798">
    <property type="entry name" value="GST_N"/>
    <property type="match status" value="1"/>
</dbReference>
<evidence type="ECO:0000259" key="6">
    <source>
        <dbReference type="PROSITE" id="PS50405"/>
    </source>
</evidence>
<gene>
    <name evidence="7" type="ORF">EES38_19630</name>
</gene>
<evidence type="ECO:0000256" key="2">
    <source>
        <dbReference type="ARBA" id="ARBA00022679"/>
    </source>
</evidence>
<dbReference type="SFLD" id="SFLDG00358">
    <property type="entry name" value="Main_(cytGST)"/>
    <property type="match status" value="1"/>
</dbReference>
<dbReference type="CDD" id="cd03046">
    <property type="entry name" value="GST_N_GTT1_like"/>
    <property type="match status" value="1"/>
</dbReference>
<dbReference type="GO" id="GO:0005737">
    <property type="term" value="C:cytoplasm"/>
    <property type="evidence" value="ECO:0007669"/>
    <property type="project" value="UniProtKB-ARBA"/>
</dbReference>
<keyword evidence="8" id="KW-1185">Reference proteome</keyword>
<reference evidence="7 8" key="1">
    <citation type="submission" date="2018-11" db="EMBL/GenBank/DDBJ databases">
        <title>Vibrio LJC006 sp. nov., isolated from seawater during the bloom of the enteromorpha.</title>
        <authorList>
            <person name="Liang J."/>
        </authorList>
    </citation>
    <scope>NUCLEOTIDE SEQUENCE [LARGE SCALE GENOMIC DNA]</scope>
    <source>
        <strain evidence="7 8">LJC006</strain>
    </source>
</reference>
<comment type="catalytic activity">
    <reaction evidence="3">
        <text>RX + glutathione = an S-substituted glutathione + a halide anion + H(+)</text>
        <dbReference type="Rhea" id="RHEA:16437"/>
        <dbReference type="ChEBI" id="CHEBI:15378"/>
        <dbReference type="ChEBI" id="CHEBI:16042"/>
        <dbReference type="ChEBI" id="CHEBI:17792"/>
        <dbReference type="ChEBI" id="CHEBI:57925"/>
        <dbReference type="ChEBI" id="CHEBI:90779"/>
        <dbReference type="EC" id="2.5.1.18"/>
    </reaction>
</comment>
<evidence type="ECO:0000313" key="8">
    <source>
        <dbReference type="Proteomes" id="UP000281112"/>
    </source>
</evidence>
<proteinExistence type="inferred from homology"/>
<evidence type="ECO:0000256" key="1">
    <source>
        <dbReference type="ARBA" id="ARBA00012452"/>
    </source>
</evidence>
<dbReference type="OrthoDB" id="9810080at2"/>
<dbReference type="GO" id="GO:0004601">
    <property type="term" value="F:peroxidase activity"/>
    <property type="evidence" value="ECO:0007669"/>
    <property type="project" value="UniProtKB-ARBA"/>
</dbReference>
<dbReference type="PROSITE" id="PS50404">
    <property type="entry name" value="GST_NTER"/>
    <property type="match status" value="1"/>
</dbReference>
<dbReference type="SUPFAM" id="SSF47616">
    <property type="entry name" value="GST C-terminal domain-like"/>
    <property type="match status" value="1"/>
</dbReference>
<dbReference type="InterPro" id="IPR036249">
    <property type="entry name" value="Thioredoxin-like_sf"/>
</dbReference>
<dbReference type="InterPro" id="IPR010987">
    <property type="entry name" value="Glutathione-S-Trfase_C-like"/>
</dbReference>
<evidence type="ECO:0000313" key="7">
    <source>
        <dbReference type="EMBL" id="RQW61324.1"/>
    </source>
</evidence>
<feature type="domain" description="GST C-terminal" evidence="6">
    <location>
        <begin position="87"/>
        <end position="215"/>
    </location>
</feature>
<comment type="caution">
    <text evidence="7">The sequence shown here is derived from an EMBL/GenBank/DDBJ whole genome shotgun (WGS) entry which is preliminary data.</text>
</comment>
<accession>A0A3N9TBY7</accession>
<evidence type="ECO:0000256" key="3">
    <source>
        <dbReference type="ARBA" id="ARBA00047960"/>
    </source>
</evidence>
<dbReference type="CDD" id="cd03189">
    <property type="entry name" value="GST_C_GTT1_like"/>
    <property type="match status" value="1"/>
</dbReference>
<dbReference type="InterPro" id="IPR040079">
    <property type="entry name" value="Glutathione_S-Trfase"/>
</dbReference>
<dbReference type="Gene3D" id="1.20.1050.10">
    <property type="match status" value="1"/>
</dbReference>
<evidence type="ECO:0000256" key="4">
    <source>
        <dbReference type="RuleBase" id="RU003494"/>
    </source>
</evidence>
<keyword evidence="2 7" id="KW-0808">Transferase</keyword>
<dbReference type="InterPro" id="IPR004046">
    <property type="entry name" value="GST_C"/>
</dbReference>
<dbReference type="EC" id="2.5.1.18" evidence="1"/>
<dbReference type="Pfam" id="PF00043">
    <property type="entry name" value="GST_C"/>
    <property type="match status" value="1"/>
</dbReference>
<dbReference type="GO" id="GO:0004364">
    <property type="term" value="F:glutathione transferase activity"/>
    <property type="evidence" value="ECO:0007669"/>
    <property type="project" value="UniProtKB-EC"/>
</dbReference>
<dbReference type="SFLD" id="SFLDS00019">
    <property type="entry name" value="Glutathione_Transferase_(cytos"/>
    <property type="match status" value="1"/>
</dbReference>
<dbReference type="RefSeq" id="WP_124938912.1">
    <property type="nucleotide sequence ID" value="NZ_RJVQ01000013.1"/>
</dbReference>
<name>A0A3N9TBY7_9VIBR</name>
<evidence type="ECO:0000259" key="5">
    <source>
        <dbReference type="PROSITE" id="PS50404"/>
    </source>
</evidence>
<protein>
    <recommendedName>
        <fullName evidence="1">glutathione transferase</fullName>
        <ecNumber evidence="1">2.5.1.18</ecNumber>
    </recommendedName>
</protein>
<comment type="similarity">
    <text evidence="4">Belongs to the GST superfamily.</text>
</comment>
<dbReference type="PANTHER" id="PTHR44051:SF9">
    <property type="entry name" value="GLUTATHIONE S-TRANSFERASE 1"/>
    <property type="match status" value="1"/>
</dbReference>
<dbReference type="FunFam" id="3.40.30.10:FF:000156">
    <property type="entry name" value="Glutathione S-transferase 1"/>
    <property type="match status" value="1"/>
</dbReference>
<dbReference type="Gene3D" id="3.40.30.10">
    <property type="entry name" value="Glutaredoxin"/>
    <property type="match status" value="1"/>
</dbReference>
<sequence length="215" mass="24433">MIQLHHLVMSRSNRIAWLLEELDLEYEVIRYERDPKTSAAPESLKAVHPLGKSPVITDGDLTIAESGAIVEYLIDTYDTQARLKPSGGQALLDYRFWLHFAEGSMMPLLVMRLVLDKSLTSPMPFFIRPVIKKFIAALNRYFIEPRLTPQLELVEDHLKQSDWLAGDALSGADIQMVLALVFAKTTTDFAPYPNINAYLHRVSLLDSYQAAEQRM</sequence>
<dbReference type="SUPFAM" id="SSF52833">
    <property type="entry name" value="Thioredoxin-like"/>
    <property type="match status" value="1"/>
</dbReference>
<dbReference type="InterPro" id="IPR036282">
    <property type="entry name" value="Glutathione-S-Trfase_C_sf"/>
</dbReference>
<dbReference type="PANTHER" id="PTHR44051">
    <property type="entry name" value="GLUTATHIONE S-TRANSFERASE-RELATED"/>
    <property type="match status" value="1"/>
</dbReference>
<dbReference type="PROSITE" id="PS50405">
    <property type="entry name" value="GST_CTER"/>
    <property type="match status" value="1"/>
</dbReference>
<dbReference type="SFLD" id="SFLDG01150">
    <property type="entry name" value="Main.1:_Beta-like"/>
    <property type="match status" value="1"/>
</dbReference>
<feature type="domain" description="GST N-terminal" evidence="5">
    <location>
        <begin position="1"/>
        <end position="81"/>
    </location>
</feature>
<dbReference type="AlphaFoldDB" id="A0A3N9TBY7"/>
<dbReference type="Proteomes" id="UP000281112">
    <property type="component" value="Unassembled WGS sequence"/>
</dbReference>
<dbReference type="EMBL" id="RJVQ01000013">
    <property type="protein sequence ID" value="RQW61324.1"/>
    <property type="molecule type" value="Genomic_DNA"/>
</dbReference>